<dbReference type="InterPro" id="IPR023095">
    <property type="entry name" value="Ade_MeTrfase_dom_2"/>
</dbReference>
<dbReference type="PATRIC" id="fig|1618645.3.peg.201"/>
<evidence type="ECO:0000313" key="7">
    <source>
        <dbReference type="EMBL" id="KKT60092.1"/>
    </source>
</evidence>
<gene>
    <name evidence="7" type="ORF">UW53_C0003G0003</name>
</gene>
<keyword evidence="3 7" id="KW-0489">Methyltransferase</keyword>
<dbReference type="InterPro" id="IPR029063">
    <property type="entry name" value="SAM-dependent_MTases_sf"/>
</dbReference>
<dbReference type="AlphaFoldDB" id="A0A0G1KUW1"/>
<proteinExistence type="inferred from homology"/>
<name>A0A0G1KUW1_9BACT</name>
<evidence type="ECO:0000256" key="1">
    <source>
        <dbReference type="ARBA" id="ARBA00006594"/>
    </source>
</evidence>
<protein>
    <recommendedName>
        <fullName evidence="2">site-specific DNA-methyltransferase (adenine-specific)</fullName>
        <ecNumber evidence="2">2.1.1.72</ecNumber>
    </recommendedName>
</protein>
<dbReference type="InterPro" id="IPR012327">
    <property type="entry name" value="MeTrfase_D12"/>
</dbReference>
<organism evidence="7 8">
    <name type="scientific">Candidatus Giovannonibacteria bacterium GW2011_GWA1_44_25</name>
    <dbReference type="NCBI Taxonomy" id="1618645"/>
    <lineage>
        <taxon>Bacteria</taxon>
        <taxon>Candidatus Giovannoniibacteriota</taxon>
    </lineage>
</organism>
<reference evidence="7 8" key="1">
    <citation type="journal article" date="2015" name="Nature">
        <title>rRNA introns, odd ribosomes, and small enigmatic genomes across a large radiation of phyla.</title>
        <authorList>
            <person name="Brown C.T."/>
            <person name="Hug L.A."/>
            <person name="Thomas B.C."/>
            <person name="Sharon I."/>
            <person name="Castelle C.J."/>
            <person name="Singh A."/>
            <person name="Wilkins M.J."/>
            <person name="Williams K.H."/>
            <person name="Banfield J.F."/>
        </authorList>
    </citation>
    <scope>NUCLEOTIDE SEQUENCE [LARGE SCALE GENOMIC DNA]</scope>
</reference>
<evidence type="ECO:0000256" key="3">
    <source>
        <dbReference type="ARBA" id="ARBA00022603"/>
    </source>
</evidence>
<sequence>MNQEINSPFRYAGGKFYARKLINEHIPQHTYYIEPFAGGASVFFAKDKASKNWLNDIDKDLINCLAIIRDHPDQMIKRLKDERATKERHGYYKNEYKPKTKLDCAIRWFYINRTSYSGIMNMQNCYWGYGEKYSMRPENWPRNILRTSVKLQEVKLTSFDFERVIEEAPDNSFLFIDPPYFNADQEKFYVHSFAQDDHFRLSKILKKHKNRFKFLLTYDDSPEVRELYEWVHAMHEKEWNYTINRTDDQKNGTDTKGTRYKGHELFIVNYNSEKQIPLFRTQSFTHKIFK</sequence>
<dbReference type="EC" id="2.1.1.72" evidence="2"/>
<comment type="catalytic activity">
    <reaction evidence="6">
        <text>a 2'-deoxyadenosine in DNA + S-adenosyl-L-methionine = an N(6)-methyl-2'-deoxyadenosine in DNA + S-adenosyl-L-homocysteine + H(+)</text>
        <dbReference type="Rhea" id="RHEA:15197"/>
        <dbReference type="Rhea" id="RHEA-COMP:12418"/>
        <dbReference type="Rhea" id="RHEA-COMP:12419"/>
        <dbReference type="ChEBI" id="CHEBI:15378"/>
        <dbReference type="ChEBI" id="CHEBI:57856"/>
        <dbReference type="ChEBI" id="CHEBI:59789"/>
        <dbReference type="ChEBI" id="CHEBI:90615"/>
        <dbReference type="ChEBI" id="CHEBI:90616"/>
        <dbReference type="EC" id="2.1.1.72"/>
    </reaction>
</comment>
<dbReference type="GO" id="GO:0006298">
    <property type="term" value="P:mismatch repair"/>
    <property type="evidence" value="ECO:0007669"/>
    <property type="project" value="TreeGrafter"/>
</dbReference>
<dbReference type="GO" id="GO:0009007">
    <property type="term" value="F:site-specific DNA-methyltransferase (adenine-specific) activity"/>
    <property type="evidence" value="ECO:0007669"/>
    <property type="project" value="UniProtKB-EC"/>
</dbReference>
<dbReference type="GO" id="GO:0043565">
    <property type="term" value="F:sequence-specific DNA binding"/>
    <property type="evidence" value="ECO:0007669"/>
    <property type="project" value="TreeGrafter"/>
</dbReference>
<keyword evidence="4 7" id="KW-0808">Transferase</keyword>
<dbReference type="GO" id="GO:0009307">
    <property type="term" value="P:DNA restriction-modification system"/>
    <property type="evidence" value="ECO:0007669"/>
    <property type="project" value="InterPro"/>
</dbReference>
<keyword evidence="5" id="KW-0949">S-adenosyl-L-methionine</keyword>
<evidence type="ECO:0000256" key="6">
    <source>
        <dbReference type="ARBA" id="ARBA00047942"/>
    </source>
</evidence>
<dbReference type="PRINTS" id="PR00505">
    <property type="entry name" value="D12N6MTFRASE"/>
</dbReference>
<accession>A0A0G1KUW1</accession>
<dbReference type="InterPro" id="IPR012263">
    <property type="entry name" value="M_m6A_EcoRV"/>
</dbReference>
<dbReference type="NCBIfam" id="TIGR00571">
    <property type="entry name" value="dam"/>
    <property type="match status" value="1"/>
</dbReference>
<comment type="similarity">
    <text evidence="1">Belongs to the N(4)/N(6)-methyltransferase family.</text>
</comment>
<dbReference type="GO" id="GO:0032259">
    <property type="term" value="P:methylation"/>
    <property type="evidence" value="ECO:0007669"/>
    <property type="project" value="UniProtKB-KW"/>
</dbReference>
<comment type="caution">
    <text evidence="7">The sequence shown here is derived from an EMBL/GenBank/DDBJ whole genome shotgun (WGS) entry which is preliminary data.</text>
</comment>
<dbReference type="PIRSF" id="PIRSF000398">
    <property type="entry name" value="M_m6A_EcoRV"/>
    <property type="match status" value="1"/>
</dbReference>
<dbReference type="PANTHER" id="PTHR30481">
    <property type="entry name" value="DNA ADENINE METHYLASE"/>
    <property type="match status" value="1"/>
</dbReference>
<evidence type="ECO:0000256" key="5">
    <source>
        <dbReference type="ARBA" id="ARBA00022691"/>
    </source>
</evidence>
<dbReference type="Pfam" id="PF02086">
    <property type="entry name" value="MethyltransfD12"/>
    <property type="match status" value="1"/>
</dbReference>
<dbReference type="Proteomes" id="UP000034087">
    <property type="component" value="Unassembled WGS sequence"/>
</dbReference>
<evidence type="ECO:0000256" key="2">
    <source>
        <dbReference type="ARBA" id="ARBA00011900"/>
    </source>
</evidence>
<dbReference type="Gene3D" id="3.40.50.150">
    <property type="entry name" value="Vaccinia Virus protein VP39"/>
    <property type="match status" value="1"/>
</dbReference>
<dbReference type="EMBL" id="LCIR01000003">
    <property type="protein sequence ID" value="KKT60092.1"/>
    <property type="molecule type" value="Genomic_DNA"/>
</dbReference>
<dbReference type="SUPFAM" id="SSF53335">
    <property type="entry name" value="S-adenosyl-L-methionine-dependent methyltransferases"/>
    <property type="match status" value="1"/>
</dbReference>
<dbReference type="GO" id="GO:1904047">
    <property type="term" value="F:S-adenosyl-L-methionine binding"/>
    <property type="evidence" value="ECO:0007669"/>
    <property type="project" value="TreeGrafter"/>
</dbReference>
<evidence type="ECO:0000313" key="8">
    <source>
        <dbReference type="Proteomes" id="UP000034087"/>
    </source>
</evidence>
<evidence type="ECO:0000256" key="4">
    <source>
        <dbReference type="ARBA" id="ARBA00022679"/>
    </source>
</evidence>
<dbReference type="Gene3D" id="1.10.1020.10">
    <property type="entry name" value="Adenine-specific Methyltransferase, Domain 2"/>
    <property type="match status" value="1"/>
</dbReference>